<evidence type="ECO:0000313" key="3">
    <source>
        <dbReference type="Proteomes" id="UP000507163"/>
    </source>
</evidence>
<accession>A0A1C6XJ28</accession>
<feature type="compositionally biased region" description="Polar residues" evidence="1">
    <location>
        <begin position="531"/>
        <end position="544"/>
    </location>
</feature>
<name>A0A1C6XJ28_PLACU</name>
<feature type="region of interest" description="Disordered" evidence="1">
    <location>
        <begin position="531"/>
        <end position="551"/>
    </location>
</feature>
<reference evidence="2 3" key="1">
    <citation type="submission" date="2016-08" db="EMBL/GenBank/DDBJ databases">
        <authorList>
            <consortium name="Pathogen Informatics"/>
        </authorList>
    </citation>
    <scope>NUCLEOTIDE SEQUENCE [LARGE SCALE GENOMIC DNA]</scope>
    <source>
        <strain evidence="2 3">AJ</strain>
    </source>
</reference>
<evidence type="ECO:0000313" key="2">
    <source>
        <dbReference type="EMBL" id="SCM03942.1"/>
    </source>
</evidence>
<dbReference type="EMBL" id="LT608179">
    <property type="protein sequence ID" value="SCM03942.1"/>
    <property type="molecule type" value="Genomic_DNA"/>
</dbReference>
<protein>
    <submittedName>
        <fullName evidence="2">Uncharacterized protein</fullName>
    </submittedName>
</protein>
<dbReference type="AlphaFoldDB" id="A0A1C6XJ28"/>
<dbReference type="Proteomes" id="UP000507163">
    <property type="component" value="Chromosome 13"/>
</dbReference>
<sequence>MNFNKTSLKNDQASISKNGIQSSNENAALCVVEKLWNMFDTKSENSIDLFNDNIYNGLTRKGKNKFKKYILPHLKLNAYNLETLKLLDDGNFQSNKKDMSKNNLKYNINKLKRVANENNISLLLNLNDAHLLNTKKKEGRMLIISKKTFVNIIKEKIKTENTLLDSDNYILDTLLEMSKNKKQFFINKEKEQTLHKFKLYRYYDYPFEQRLNNAHSKVVNYIIKKNPKKNDINDETGNILKKSDYELMEKENMLNKIIHESILQVSKKNKSNLIKDETNHIKNNFGNGNFYDSISRKKFLYRETLLKRKENKCKDPLYILKKILEKDRNNLNYKQNTIMRELQECTFQPNVYKYLSHEKNDIMTQKKRKNIMEKIKKQDQVIENIFSDNTDSIIAKEVHGHILKQNAKKYYNTTSEDMNYFNSHYLENRVSINNYGRIDRKHEHPTHRVCRNARRTGPINYNNKINSRMIKINYENNWNNEVRLIGRGLKPKIVPNFNLSQKINNITMRTNNEHASDKMVTYQNWNRTKQMTNSASTKNSNNVKKGNPRIKNDISYSVGKNDLMKSVMFNSINIIEPKTPKIIGVEDKDENLEKIEKLLLSLPNKFYFASMC</sequence>
<organism evidence="2 3">
    <name type="scientific">Plasmodium chabaudi chabaudi</name>
    <dbReference type="NCBI Taxonomy" id="31271"/>
    <lineage>
        <taxon>Eukaryota</taxon>
        <taxon>Sar</taxon>
        <taxon>Alveolata</taxon>
        <taxon>Apicomplexa</taxon>
        <taxon>Aconoidasida</taxon>
        <taxon>Haemosporida</taxon>
        <taxon>Plasmodiidae</taxon>
        <taxon>Plasmodium</taxon>
        <taxon>Plasmodium (Vinckeia)</taxon>
    </lineage>
</organism>
<evidence type="ECO:0000256" key="1">
    <source>
        <dbReference type="SAM" id="MobiDB-lite"/>
    </source>
</evidence>
<gene>
    <name evidence="2" type="ORF">PCHAJ_000361600</name>
</gene>
<proteinExistence type="predicted"/>